<evidence type="ECO:0000256" key="1">
    <source>
        <dbReference type="SAM" id="MobiDB-lite"/>
    </source>
</evidence>
<feature type="non-terminal residue" evidence="2">
    <location>
        <position position="615"/>
    </location>
</feature>
<protein>
    <submittedName>
        <fullName evidence="2">Uncharacterized protein</fullName>
    </submittedName>
</protein>
<dbReference type="AlphaFoldDB" id="A0A9P7FLI2"/>
<comment type="caution">
    <text evidence="2">The sequence shown here is derived from an EMBL/GenBank/DDBJ whole genome shotgun (WGS) entry which is preliminary data.</text>
</comment>
<accession>A0A9P7FLI2</accession>
<evidence type="ECO:0000313" key="2">
    <source>
        <dbReference type="EMBL" id="KAG5633879.1"/>
    </source>
</evidence>
<keyword evidence="3" id="KW-1185">Reference proteome</keyword>
<feature type="region of interest" description="Disordered" evidence="1">
    <location>
        <begin position="426"/>
        <end position="457"/>
    </location>
</feature>
<dbReference type="EMBL" id="JABCKI010006886">
    <property type="protein sequence ID" value="KAG5633879.1"/>
    <property type="molecule type" value="Genomic_DNA"/>
</dbReference>
<feature type="compositionally biased region" description="Low complexity" evidence="1">
    <location>
        <begin position="172"/>
        <end position="194"/>
    </location>
</feature>
<name>A0A9P7FLI2_9AGAR</name>
<reference evidence="2" key="1">
    <citation type="submission" date="2021-02" db="EMBL/GenBank/DDBJ databases">
        <authorList>
            <person name="Nieuwenhuis M."/>
            <person name="Van De Peppel L.J.J."/>
        </authorList>
    </citation>
    <scope>NUCLEOTIDE SEQUENCE</scope>
    <source>
        <strain evidence="2">D49</strain>
    </source>
</reference>
<organism evidence="2 3">
    <name type="scientific">Sphagnurus paluster</name>
    <dbReference type="NCBI Taxonomy" id="117069"/>
    <lineage>
        <taxon>Eukaryota</taxon>
        <taxon>Fungi</taxon>
        <taxon>Dikarya</taxon>
        <taxon>Basidiomycota</taxon>
        <taxon>Agaricomycotina</taxon>
        <taxon>Agaricomycetes</taxon>
        <taxon>Agaricomycetidae</taxon>
        <taxon>Agaricales</taxon>
        <taxon>Tricholomatineae</taxon>
        <taxon>Lyophyllaceae</taxon>
        <taxon>Sphagnurus</taxon>
    </lineage>
</organism>
<feature type="compositionally biased region" description="Low complexity" evidence="1">
    <location>
        <begin position="135"/>
        <end position="148"/>
    </location>
</feature>
<gene>
    <name evidence="2" type="ORF">H0H81_004621</name>
</gene>
<reference evidence="2" key="2">
    <citation type="submission" date="2021-10" db="EMBL/GenBank/DDBJ databases">
        <title>Phylogenomics reveals ancestral predisposition of the termite-cultivated fungus Termitomyces towards a domesticated lifestyle.</title>
        <authorList>
            <person name="Auxier B."/>
            <person name="Grum-Grzhimaylo A."/>
            <person name="Cardenas M.E."/>
            <person name="Lodge J.D."/>
            <person name="Laessoe T."/>
            <person name="Pedersen O."/>
            <person name="Smith M.E."/>
            <person name="Kuyper T.W."/>
            <person name="Franco-Molano E.A."/>
            <person name="Baroni T.J."/>
            <person name="Aanen D.K."/>
        </authorList>
    </citation>
    <scope>NUCLEOTIDE SEQUENCE</scope>
    <source>
        <strain evidence="2">D49</strain>
    </source>
</reference>
<dbReference type="Proteomes" id="UP000717328">
    <property type="component" value="Unassembled WGS sequence"/>
</dbReference>
<evidence type="ECO:0000313" key="3">
    <source>
        <dbReference type="Proteomes" id="UP000717328"/>
    </source>
</evidence>
<proteinExistence type="predicted"/>
<feature type="region of interest" description="Disordered" evidence="1">
    <location>
        <begin position="135"/>
        <end position="194"/>
    </location>
</feature>
<feature type="compositionally biased region" description="Polar residues" evidence="1">
    <location>
        <begin position="440"/>
        <end position="456"/>
    </location>
</feature>
<sequence>MPMHKLRSADSNTTAEALSAAVFAPATDPTAPVYSLPADQPAAAAATVLTTATTPARTTTSIAAISITKPTPTTAMPDDSITTPTPPMRVECQRRLTQAPNIAAPPSSSTHKPVTTTLLLASTVVETAKPIALKSAAHTASRSTTTQAPEQGPQVTPALSQRREQATPPPATLTTPDATKPQTTTPTTPTHCTPRTATAATQMAAVPRTTTEAITPAVSQRHKQTTPTPTPTPPATSMFEEMTNPVAMKPPPPERSMPAKPAASIVQPGDPVMHKDWPAAIEGPATTSAYTTPPAPSSVGSTPVSYSSPFTATPLLVPAASSEANATVPITTPPPAAPAISSTTDAIRPASFITHKSAESAAVSTTAPVYSPPADQPVVAAPSRARPAAEALSIAAFAPVPTTPTPLIPTAPAAARTALIVAPAPDVSAGEPCRLPPAESKTTPATPTKSNAASESTITRATAAVATVGPLMCGFLLRTPTQPPPPSTEHAPYKTAPTYITTPSPAASAVEVIGPVAPGHHRHTATTPAAAAQSIDAPESTTAALSTTVLVAGPFVVHRCAPATSTAISIITPARSTFGNLAAAPSPVSVALTFNTRIPRLKSTSTRPLLSLAAT</sequence>
<feature type="region of interest" description="Disordered" evidence="1">
    <location>
        <begin position="216"/>
        <end position="237"/>
    </location>
</feature>